<dbReference type="RefSeq" id="WP_239362033.1">
    <property type="nucleotide sequence ID" value="NZ_JAKREW010000001.1"/>
</dbReference>
<accession>A0ABS9Q9I3</accession>
<sequence>MRISLEALPNGSDTLFSGRTDISGRRFSIGRATENDWVISDSQRAVSKRHCVIEQVSDGYRIVDTSTNGTSVNGRPVDRNNGNLLRDGDEIAIGSYRFKARISVAAHGSGKDLADPSQPKITAILHDVAPSGITASGSLPGIQEPLPSMPLSKPSAKPMIDIGWDGPPSQGGDVIKPADIIHPRNHELINRSEQIPTASLRIDLPRPKQILPDDWNAPQDEAATSAATSKPTPVEAIPQAANAPQSPPIEGVDRANLHIIPVENIDVGGPPVSIPAAMPVQHSALPSPQTIPSAARGLDVGHASDLFQAFCDGAGLVRIPEGPQDSLKFFHNVGRALAIALTGLQALQVARIKSAAVLETGESEPSSTPWIFSLSGENQSNLLSSVISFLAEADPRDLEMMRADFQDVSRTSSQLSAGILAFVERLQADLALSTLEQRVGSSARMLPALRKAALWDKLVEHSGLFNSSNGKVTNVNLLQRLQRELKQALAE</sequence>
<feature type="region of interest" description="Disordered" evidence="1">
    <location>
        <begin position="211"/>
        <end position="232"/>
    </location>
</feature>
<comment type="caution">
    <text evidence="3">The sequence shown here is derived from an EMBL/GenBank/DDBJ whole genome shotgun (WGS) entry which is preliminary data.</text>
</comment>
<dbReference type="SMART" id="SM00240">
    <property type="entry name" value="FHA"/>
    <property type="match status" value="1"/>
</dbReference>
<reference evidence="3 4" key="1">
    <citation type="submission" date="2022-02" db="EMBL/GenBank/DDBJ databases">
        <title>Draft genome sequence of Mezorhizobium retamae strain IRAMC:0171 isolated from Retama raetam nodules.</title>
        <authorList>
            <person name="Bengaied R."/>
            <person name="Sbissi I."/>
            <person name="Huber K."/>
            <person name="Ghodbane F."/>
            <person name="Nouioui I."/>
            <person name="Tarhouni M."/>
            <person name="Gtari M."/>
        </authorList>
    </citation>
    <scope>NUCLEOTIDE SEQUENCE [LARGE SCALE GENOMIC DNA]</scope>
    <source>
        <strain evidence="3 4">IRAMC:0171</strain>
    </source>
</reference>
<proteinExistence type="predicted"/>
<dbReference type="InterPro" id="IPR000253">
    <property type="entry name" value="FHA_dom"/>
</dbReference>
<evidence type="ECO:0000259" key="2">
    <source>
        <dbReference type="PROSITE" id="PS50006"/>
    </source>
</evidence>
<dbReference type="CDD" id="cd00060">
    <property type="entry name" value="FHA"/>
    <property type="match status" value="1"/>
</dbReference>
<protein>
    <submittedName>
        <fullName evidence="3">FHA domain-containing protein</fullName>
    </submittedName>
</protein>
<dbReference type="InterPro" id="IPR008984">
    <property type="entry name" value="SMAD_FHA_dom_sf"/>
</dbReference>
<dbReference type="Pfam" id="PF00498">
    <property type="entry name" value="FHA"/>
    <property type="match status" value="1"/>
</dbReference>
<keyword evidence="4" id="KW-1185">Reference proteome</keyword>
<dbReference type="Gene3D" id="2.60.200.20">
    <property type="match status" value="1"/>
</dbReference>
<evidence type="ECO:0000313" key="4">
    <source>
        <dbReference type="Proteomes" id="UP001201701"/>
    </source>
</evidence>
<name>A0ABS9Q9I3_9HYPH</name>
<evidence type="ECO:0000313" key="3">
    <source>
        <dbReference type="EMBL" id="MCG7504062.1"/>
    </source>
</evidence>
<organism evidence="3 4">
    <name type="scientific">Mesorhizobium retamae</name>
    <dbReference type="NCBI Taxonomy" id="2912854"/>
    <lineage>
        <taxon>Bacteria</taxon>
        <taxon>Pseudomonadati</taxon>
        <taxon>Pseudomonadota</taxon>
        <taxon>Alphaproteobacteria</taxon>
        <taxon>Hyphomicrobiales</taxon>
        <taxon>Phyllobacteriaceae</taxon>
        <taxon>Mesorhizobium</taxon>
    </lineage>
</organism>
<gene>
    <name evidence="3" type="ORF">L4923_03425</name>
</gene>
<dbReference type="PROSITE" id="PS50006">
    <property type="entry name" value="FHA_DOMAIN"/>
    <property type="match status" value="1"/>
</dbReference>
<dbReference type="EMBL" id="JAKREW010000001">
    <property type="protein sequence ID" value="MCG7504062.1"/>
    <property type="molecule type" value="Genomic_DNA"/>
</dbReference>
<feature type="domain" description="FHA" evidence="2">
    <location>
        <begin position="27"/>
        <end position="77"/>
    </location>
</feature>
<dbReference type="SUPFAM" id="SSF49879">
    <property type="entry name" value="SMAD/FHA domain"/>
    <property type="match status" value="1"/>
</dbReference>
<evidence type="ECO:0000256" key="1">
    <source>
        <dbReference type="SAM" id="MobiDB-lite"/>
    </source>
</evidence>
<dbReference type="Proteomes" id="UP001201701">
    <property type="component" value="Unassembled WGS sequence"/>
</dbReference>